<dbReference type="PRINTS" id="PR00455">
    <property type="entry name" value="HTHTETR"/>
</dbReference>
<dbReference type="SUPFAM" id="SSF46689">
    <property type="entry name" value="Homeodomain-like"/>
    <property type="match status" value="1"/>
</dbReference>
<dbReference type="Gene3D" id="1.10.10.60">
    <property type="entry name" value="Homeodomain-like"/>
    <property type="match status" value="1"/>
</dbReference>
<evidence type="ECO:0000256" key="4">
    <source>
        <dbReference type="PROSITE-ProRule" id="PRU00335"/>
    </source>
</evidence>
<feature type="domain" description="HTH tetR-type" evidence="5">
    <location>
        <begin position="21"/>
        <end position="81"/>
    </location>
</feature>
<dbReference type="PANTHER" id="PTHR30055">
    <property type="entry name" value="HTH-TYPE TRANSCRIPTIONAL REGULATOR RUTR"/>
    <property type="match status" value="1"/>
</dbReference>
<evidence type="ECO:0000256" key="2">
    <source>
        <dbReference type="ARBA" id="ARBA00023125"/>
    </source>
</evidence>
<evidence type="ECO:0000259" key="5">
    <source>
        <dbReference type="PROSITE" id="PS50977"/>
    </source>
</evidence>
<comment type="caution">
    <text evidence="6">The sequence shown here is derived from an EMBL/GenBank/DDBJ whole genome shotgun (WGS) entry which is preliminary data.</text>
</comment>
<feature type="DNA-binding region" description="H-T-H motif" evidence="4">
    <location>
        <begin position="44"/>
        <end position="63"/>
    </location>
</feature>
<organism evidence="6 7">
    <name type="scientific">Streptoalloteichus tenebrarius (strain ATCC 17920 / DSM 40477 / JCM 4838 / CBS 697.72 / NBRC 16177 / NCIMB 11028 / NRRL B-12390 / A12253. 1 / ISP 5477)</name>
    <name type="common">Streptomyces tenebrarius</name>
    <dbReference type="NCBI Taxonomy" id="1933"/>
    <lineage>
        <taxon>Bacteria</taxon>
        <taxon>Bacillati</taxon>
        <taxon>Actinomycetota</taxon>
        <taxon>Actinomycetes</taxon>
        <taxon>Pseudonocardiales</taxon>
        <taxon>Pseudonocardiaceae</taxon>
        <taxon>Streptoalloteichus</taxon>
    </lineage>
</organism>
<dbReference type="PANTHER" id="PTHR30055:SF234">
    <property type="entry name" value="HTH-TYPE TRANSCRIPTIONAL REGULATOR BETI"/>
    <property type="match status" value="1"/>
</dbReference>
<evidence type="ECO:0000313" key="6">
    <source>
        <dbReference type="EMBL" id="MCP2259278.1"/>
    </source>
</evidence>
<dbReference type="InterPro" id="IPR009057">
    <property type="entry name" value="Homeodomain-like_sf"/>
</dbReference>
<dbReference type="InterPro" id="IPR001647">
    <property type="entry name" value="HTH_TetR"/>
</dbReference>
<accession>A0ABT1HUS7</accession>
<keyword evidence="3" id="KW-0804">Transcription</keyword>
<reference evidence="6 7" key="1">
    <citation type="submission" date="2022-06" db="EMBL/GenBank/DDBJ databases">
        <title>Genomic Encyclopedia of Archaeal and Bacterial Type Strains, Phase II (KMG-II): from individual species to whole genera.</title>
        <authorList>
            <person name="Goeker M."/>
        </authorList>
    </citation>
    <scope>NUCLEOTIDE SEQUENCE [LARGE SCALE GENOMIC DNA]</scope>
    <source>
        <strain evidence="6 7">DSM 40477</strain>
    </source>
</reference>
<name>A0ABT1HUS7_STRSD</name>
<dbReference type="Pfam" id="PF00440">
    <property type="entry name" value="TetR_N"/>
    <property type="match status" value="1"/>
</dbReference>
<keyword evidence="1" id="KW-0805">Transcription regulation</keyword>
<dbReference type="PROSITE" id="PS50977">
    <property type="entry name" value="HTH_TETR_2"/>
    <property type="match status" value="1"/>
</dbReference>
<proteinExistence type="predicted"/>
<evidence type="ECO:0000256" key="1">
    <source>
        <dbReference type="ARBA" id="ARBA00023015"/>
    </source>
</evidence>
<dbReference type="Gene3D" id="1.10.357.10">
    <property type="entry name" value="Tetracycline Repressor, domain 2"/>
    <property type="match status" value="1"/>
</dbReference>
<dbReference type="InterPro" id="IPR050109">
    <property type="entry name" value="HTH-type_TetR-like_transc_reg"/>
</dbReference>
<gene>
    <name evidence="6" type="ORF">LX15_002979</name>
</gene>
<evidence type="ECO:0000313" key="7">
    <source>
        <dbReference type="Proteomes" id="UP001205311"/>
    </source>
</evidence>
<sequence length="213" mass="23863">MTQNFVWLYYGRVGLRETKKQQTRRAIADAALPLFLERGFDRVTVAEVARHVGVSAQTVFNYFPTKEDLFFDRQAEVEGELAAIVRDRQPGRCPVEAVRDQLVEALERDRSEFPTSDLGLRFWQVLQDSPALRAREREIAEGVELALAAELEKEGTVPVPAVLAGAIAGIHRAVQRELRRRVMAGEDGAQVRRELVTVARTAFDTLCHGLHGA</sequence>
<protein>
    <submittedName>
        <fullName evidence="6">Transcriptional regulator, TetR family</fullName>
    </submittedName>
</protein>
<dbReference type="EMBL" id="JAMTCP010000015">
    <property type="protein sequence ID" value="MCP2259278.1"/>
    <property type="molecule type" value="Genomic_DNA"/>
</dbReference>
<keyword evidence="2 4" id="KW-0238">DNA-binding</keyword>
<keyword evidence="7" id="KW-1185">Reference proteome</keyword>
<dbReference type="Proteomes" id="UP001205311">
    <property type="component" value="Unassembled WGS sequence"/>
</dbReference>
<evidence type="ECO:0000256" key="3">
    <source>
        <dbReference type="ARBA" id="ARBA00023163"/>
    </source>
</evidence>